<evidence type="ECO:0000313" key="10">
    <source>
        <dbReference type="EMBL" id="ELQ42360.1"/>
    </source>
</evidence>
<dbReference type="PROSITE" id="PS50088">
    <property type="entry name" value="ANK_REPEAT"/>
    <property type="match status" value="5"/>
</dbReference>
<keyword evidence="4 9" id="KW-1133">Transmembrane helix</keyword>
<dbReference type="GO" id="GO:0016020">
    <property type="term" value="C:membrane"/>
    <property type="evidence" value="ECO:0007669"/>
    <property type="project" value="UniProtKB-SubCell"/>
</dbReference>
<sequence>MRLSTSTKSTRIGGVRIHALQKVIELDSGSNSIISLISVPDNDVVQPSALRSIAAQMAIVVPCMDEDIATIEGVLSGIPHESLVILVSNSSHIEAYDREMDALHRFSRISHRSAIAVHQQDPGLAAAFLTAGMPELVDPTTQRIRNGKGEAMLVGAALAAATGRRYVGFIDADNFVPGSVREYCEAFAAGLHLAQVGRQTGKAMVRLSWGSKPKVRDGKLEFAKEGRSSRITNRWLNRLLSEIGAKDSDIIATGNAGEHAMSIELALKMCFAGGFAVEPFQYLDLLEQFGSSHEGCSSKNAAGRHWNDLVEVLQIETRNPHFHQDKGDDHVKDMWAQALGVIHRSAVTPTQLRQLIEFFVAENDARMPGPSETRVYPPIESLDLLQLWESLEEASALKVCGDPMGIDFAGTELTLGVVTLLEGVKECISGITRDLLTKTGGECSMAAGAHHKAQAWAILGPADESSQPARSQLFNMDPATSIASSAPDQRQIRLIAAAAQLNEPRIRDILSEDPNWSSATDRDALRQSLQKVAARGKLDLVRLLISHGADPDAKPGRDNEIPAIFKAAEGGHATIIAELIAHGADPDWKHPRTGQTALFAAACRSHVAAIGALVDGGASIDTRDKDGRTPLLYIASDKKAGKCSAETLKLLVDRGADLEVRDAISRTPLVWAATTGNLKLLDILTSGSLGRRADMTATNNRGRTALHLAAEQNHPEMVRLLLERGADPSAVSDGGWTALHNAAQGGHTDVIGLLLQARGVDVNAELNNGMTPLHWAAFNGHEAAVVILLEHKDTKVDIKDGFYRTPLLCAAEKRHGNIVQLLSPARAASRLSDAARRACESFQATVVDFGDFRDGKKQLVFKPSVFELLYGWNHENDKPTIPTSTKNIKYEPSFRWIHLPANNLAWVETLVSKSFIENGHRDIEAFKSLERCFDQEHCGPFAHANFMRPFAARIPAIQNHGYLDREEKTLVALSEDTSQVSTMVDSPRPDKGHFSPTKPTRSDTGSTKPIPRSDTGSTTARSDAIKLAESGAPLSSNPCCDELLIHGYINNNPPLHPRRTLDQFFYHGIDTALRDEDQVVYRYCKLHRQEVKVFMVDQLWLWVLSRDLVITCFPQRWNQPKQDPLNMLDGIIEETNAKTRPPVQTVYDLAMLITNRCAGLFDRHRLESQEFQFLDIFESSVGRVTNRESELFVRFNRASELSGRLRKQLAGRAPRPDKDRDPADELLDIGSETELLAEIKDIRDELNILHTVLNGQMIVLDEFERHITDEVRASTAADPSARRTTDMFVADCKRRSRDQRRLLETHLEDIVRINRQSESIYHSLTNLLDLKQKHSNALEARFARDQAVIAARQGQTVMVFTLVTIVFLPMSFIAAFFAINFREWQDADGQPGLSIGFASKYMFGIGLGISIPLIILAFTVTEVVDSVLGFSINLDMNGATRRKPGYAGLSPPPSAAGSPISPMMPGPYDAHRLSPLAGTVFRPRSGSGISWAPRSSFDRRKGDGDLERACVSLHVTGPINNFADGPSGLPCRNVVVATWGSTKTIRGLASISSRNLFFLDKHDNVIECHDADVSGPRGKLLSHRDILLGQWRRRALATQLSSEEFGPEHLPTTCLVRAEFSDISPSAYEYFSTKRALKQRNGRICTTALMLRHLPNGACSLCSTSYLRFAFCSDVKYHLHITCYHNCPGGSKTIKGIILVIIINKILALLNFLLFNDKIKNKKGNNSSAGIVFASIGVWYFLLIFIVNIIFALKF</sequence>
<feature type="repeat" description="ANK" evidence="7">
    <location>
        <begin position="701"/>
        <end position="733"/>
    </location>
</feature>
<evidence type="ECO:0000256" key="2">
    <source>
        <dbReference type="ARBA" id="ARBA00022692"/>
    </source>
</evidence>
<dbReference type="Pfam" id="PF12796">
    <property type="entry name" value="Ank_2"/>
    <property type="match status" value="2"/>
</dbReference>
<evidence type="ECO:0000256" key="6">
    <source>
        <dbReference type="ARBA" id="ARBA00023136"/>
    </source>
</evidence>
<feature type="transmembrane region" description="Helical" evidence="9">
    <location>
        <begin position="1696"/>
        <end position="1715"/>
    </location>
</feature>
<dbReference type="PANTHER" id="PTHR24173">
    <property type="entry name" value="ANKYRIN REPEAT CONTAINING"/>
    <property type="match status" value="1"/>
</dbReference>
<dbReference type="Gene3D" id="3.90.550.10">
    <property type="entry name" value="Spore Coat Polysaccharide Biosynthesis Protein SpsA, Chain A"/>
    <property type="match status" value="1"/>
</dbReference>
<keyword evidence="10" id="KW-0418">Kinase</keyword>
<dbReference type="GO" id="GO:0051479">
    <property type="term" value="P:mannosylglycerate biosynthetic process"/>
    <property type="evidence" value="ECO:0007669"/>
    <property type="project" value="InterPro"/>
</dbReference>
<evidence type="ECO:0000256" key="1">
    <source>
        <dbReference type="ARBA" id="ARBA00004141"/>
    </source>
</evidence>
<name>A0AA97P5I2_PYRO3</name>
<dbReference type="Pfam" id="PF01544">
    <property type="entry name" value="CorA"/>
    <property type="match status" value="1"/>
</dbReference>
<gene>
    <name evidence="10" type="ORF">OOU_Y34scaffold00214g22</name>
</gene>
<dbReference type="InterPro" id="IPR045863">
    <property type="entry name" value="CorA_TM1_TM2"/>
</dbReference>
<dbReference type="Proteomes" id="UP000011086">
    <property type="component" value="Unassembled WGS sequence"/>
</dbReference>
<evidence type="ECO:0000256" key="5">
    <source>
        <dbReference type="ARBA" id="ARBA00023043"/>
    </source>
</evidence>
<keyword evidence="3" id="KW-0677">Repeat</keyword>
<feature type="transmembrane region" description="Helical" evidence="9">
    <location>
        <begin position="1357"/>
        <end position="1381"/>
    </location>
</feature>
<dbReference type="PROSITE" id="PS50297">
    <property type="entry name" value="ANK_REP_REGION"/>
    <property type="match status" value="5"/>
</dbReference>
<comment type="subcellular location">
    <subcellularLocation>
        <location evidence="1">Membrane</location>
        <topology evidence="1">Multi-pass membrane protein</topology>
    </subcellularLocation>
</comment>
<feature type="repeat" description="ANK" evidence="7">
    <location>
        <begin position="593"/>
        <end position="625"/>
    </location>
</feature>
<dbReference type="InterPro" id="IPR002523">
    <property type="entry name" value="MgTranspt_CorA/ZnTranspt_ZntB"/>
</dbReference>
<feature type="transmembrane region" description="Helical" evidence="9">
    <location>
        <begin position="1401"/>
        <end position="1420"/>
    </location>
</feature>
<feature type="repeat" description="ANK" evidence="7">
    <location>
        <begin position="626"/>
        <end position="663"/>
    </location>
</feature>
<dbReference type="GO" id="GO:0050504">
    <property type="term" value="F:mannosyl-3-phosphoglycerate synthase activity"/>
    <property type="evidence" value="ECO:0007669"/>
    <property type="project" value="InterPro"/>
</dbReference>
<dbReference type="Pfam" id="PF00023">
    <property type="entry name" value="Ank"/>
    <property type="match status" value="2"/>
</dbReference>
<dbReference type="InterPro" id="IPR029044">
    <property type="entry name" value="Nucleotide-diphossugar_trans"/>
</dbReference>
<reference evidence="10" key="1">
    <citation type="journal article" date="2012" name="PLoS Genet.">
        <title>Comparative analysis of the genomes of two field isolates of the rice blast fungus Magnaporthe oryzae.</title>
        <authorList>
            <person name="Xue M."/>
            <person name="Yang J."/>
            <person name="Li Z."/>
            <person name="Hu S."/>
            <person name="Yao N."/>
            <person name="Dean R.A."/>
            <person name="Zhao W."/>
            <person name="Shen M."/>
            <person name="Zhang H."/>
            <person name="Li C."/>
            <person name="Liu L."/>
            <person name="Cao L."/>
            <person name="Xu X."/>
            <person name="Xing Y."/>
            <person name="Hsiang T."/>
            <person name="Zhang Z."/>
            <person name="Xu J.R."/>
            <person name="Peng Y.L."/>
        </authorList>
    </citation>
    <scope>NUCLEOTIDE SEQUENCE</scope>
    <source>
        <strain evidence="10">Y34</strain>
    </source>
</reference>
<dbReference type="Pfam" id="PF09488">
    <property type="entry name" value="Osmo_MPGsynth"/>
    <property type="match status" value="1"/>
</dbReference>
<dbReference type="NCBIfam" id="TIGR02460">
    <property type="entry name" value="osmo_MPGsynth"/>
    <property type="match status" value="1"/>
</dbReference>
<dbReference type="InterPro" id="IPR002110">
    <property type="entry name" value="Ankyrin_rpt"/>
</dbReference>
<proteinExistence type="predicted"/>
<feature type="repeat" description="ANK" evidence="7">
    <location>
        <begin position="734"/>
        <end position="767"/>
    </location>
</feature>
<dbReference type="Gene3D" id="1.25.40.20">
    <property type="entry name" value="Ankyrin repeat-containing domain"/>
    <property type="match status" value="3"/>
</dbReference>
<dbReference type="InterPro" id="IPR036770">
    <property type="entry name" value="Ankyrin_rpt-contain_sf"/>
</dbReference>
<evidence type="ECO:0000256" key="9">
    <source>
        <dbReference type="SAM" id="Phobius"/>
    </source>
</evidence>
<evidence type="ECO:0000256" key="8">
    <source>
        <dbReference type="SAM" id="MobiDB-lite"/>
    </source>
</evidence>
<keyword evidence="5 7" id="KW-0040">ANK repeat</keyword>
<dbReference type="EMBL" id="JH793928">
    <property type="protein sequence ID" value="ELQ42360.1"/>
    <property type="molecule type" value="Genomic_DNA"/>
</dbReference>
<protein>
    <submittedName>
        <fullName evidence="10">Ankyrin repeat and protein kinase domain-containing protein 1</fullName>
    </submittedName>
</protein>
<dbReference type="InterPro" id="IPR012812">
    <property type="entry name" value="Osmo_MPG_synth"/>
</dbReference>
<dbReference type="GO" id="GO:0005737">
    <property type="term" value="C:cytoplasm"/>
    <property type="evidence" value="ECO:0007669"/>
    <property type="project" value="InterPro"/>
</dbReference>
<evidence type="ECO:0000256" key="7">
    <source>
        <dbReference type="PROSITE-ProRule" id="PRU00023"/>
    </source>
</evidence>
<dbReference type="SUPFAM" id="SSF48403">
    <property type="entry name" value="Ankyrin repeat"/>
    <property type="match status" value="1"/>
</dbReference>
<organism evidence="10">
    <name type="scientific">Pyricularia oryzae (strain Y34)</name>
    <name type="common">Rice blast fungus</name>
    <name type="synonym">Magnaporthe oryzae</name>
    <dbReference type="NCBI Taxonomy" id="1143189"/>
    <lineage>
        <taxon>Eukaryota</taxon>
        <taxon>Fungi</taxon>
        <taxon>Dikarya</taxon>
        <taxon>Ascomycota</taxon>
        <taxon>Pezizomycotina</taxon>
        <taxon>Sordariomycetes</taxon>
        <taxon>Sordariomycetidae</taxon>
        <taxon>Magnaporthales</taxon>
        <taxon>Pyriculariaceae</taxon>
        <taxon>Pyricularia</taxon>
    </lineage>
</organism>
<evidence type="ECO:0000256" key="4">
    <source>
        <dbReference type="ARBA" id="ARBA00022989"/>
    </source>
</evidence>
<feature type="compositionally biased region" description="Polar residues" evidence="8">
    <location>
        <begin position="997"/>
        <end position="1007"/>
    </location>
</feature>
<dbReference type="PANTHER" id="PTHR24173:SF74">
    <property type="entry name" value="ANKYRIN REPEAT DOMAIN-CONTAINING PROTEIN 16"/>
    <property type="match status" value="1"/>
</dbReference>
<keyword evidence="2 9" id="KW-0812">Transmembrane</keyword>
<dbReference type="SMART" id="SM00248">
    <property type="entry name" value="ANK"/>
    <property type="match status" value="9"/>
</dbReference>
<feature type="transmembrane region" description="Helical" evidence="9">
    <location>
        <begin position="1727"/>
        <end position="1753"/>
    </location>
</feature>
<dbReference type="GO" id="GO:0016301">
    <property type="term" value="F:kinase activity"/>
    <property type="evidence" value="ECO:0007669"/>
    <property type="project" value="UniProtKB-KW"/>
</dbReference>
<feature type="region of interest" description="Disordered" evidence="8">
    <location>
        <begin position="976"/>
        <end position="1020"/>
    </location>
</feature>
<accession>A0AA97P5I2</accession>
<dbReference type="SUPFAM" id="SSF144083">
    <property type="entry name" value="Magnesium transport protein CorA, transmembrane region"/>
    <property type="match status" value="1"/>
</dbReference>
<keyword evidence="10" id="KW-0808">Transferase</keyword>
<keyword evidence="6 9" id="KW-0472">Membrane</keyword>
<dbReference type="Gene3D" id="1.20.58.340">
    <property type="entry name" value="Magnesium transport protein CorA, transmembrane region"/>
    <property type="match status" value="1"/>
</dbReference>
<feature type="repeat" description="ANK" evidence="7">
    <location>
        <begin position="768"/>
        <end position="801"/>
    </location>
</feature>
<evidence type="ECO:0000256" key="3">
    <source>
        <dbReference type="ARBA" id="ARBA00022737"/>
    </source>
</evidence>
<dbReference type="GO" id="GO:0046873">
    <property type="term" value="F:metal ion transmembrane transporter activity"/>
    <property type="evidence" value="ECO:0007669"/>
    <property type="project" value="InterPro"/>
</dbReference>